<dbReference type="AlphaFoldDB" id="A0AAD9I519"/>
<sequence>MARDTQRRPASPQSSQLLHRDTALVPQSPARCALPAAHPLRLVFPDVWPARWRALSKTNQATRQSRGTSGINLSSPRSAI</sequence>
<feature type="region of interest" description="Disordered" evidence="1">
    <location>
        <begin position="1"/>
        <end position="20"/>
    </location>
</feature>
<gene>
    <name evidence="2" type="ORF">P8C59_005168</name>
</gene>
<dbReference type="EMBL" id="JAQQPM010000004">
    <property type="protein sequence ID" value="KAK2070692.1"/>
    <property type="molecule type" value="Genomic_DNA"/>
</dbReference>
<protein>
    <submittedName>
        <fullName evidence="2">Uncharacterized protein</fullName>
    </submittedName>
</protein>
<name>A0AAD9I519_9PEZI</name>
<dbReference type="Proteomes" id="UP001217918">
    <property type="component" value="Unassembled WGS sequence"/>
</dbReference>
<keyword evidence="3" id="KW-1185">Reference proteome</keyword>
<accession>A0AAD9I519</accession>
<evidence type="ECO:0000256" key="1">
    <source>
        <dbReference type="SAM" id="MobiDB-lite"/>
    </source>
</evidence>
<proteinExistence type="predicted"/>
<comment type="caution">
    <text evidence="2">The sequence shown here is derived from an EMBL/GenBank/DDBJ whole genome shotgun (WGS) entry which is preliminary data.</text>
</comment>
<reference evidence="2" key="1">
    <citation type="journal article" date="2023" name="Mol. Plant Microbe Interact.">
        <title>Elucidating the Obligate Nature and Biological Capacity of an Invasive Fungal Corn Pathogen.</title>
        <authorList>
            <person name="MacCready J.S."/>
            <person name="Roggenkamp E.M."/>
            <person name="Gdanetz K."/>
            <person name="Chilvers M.I."/>
        </authorList>
    </citation>
    <scope>NUCLEOTIDE SEQUENCE</scope>
    <source>
        <strain evidence="2">PM02</strain>
    </source>
</reference>
<evidence type="ECO:0000313" key="2">
    <source>
        <dbReference type="EMBL" id="KAK2070692.1"/>
    </source>
</evidence>
<evidence type="ECO:0000313" key="3">
    <source>
        <dbReference type="Proteomes" id="UP001217918"/>
    </source>
</evidence>
<organism evidence="2 3">
    <name type="scientific">Phyllachora maydis</name>
    <dbReference type="NCBI Taxonomy" id="1825666"/>
    <lineage>
        <taxon>Eukaryota</taxon>
        <taxon>Fungi</taxon>
        <taxon>Dikarya</taxon>
        <taxon>Ascomycota</taxon>
        <taxon>Pezizomycotina</taxon>
        <taxon>Sordariomycetes</taxon>
        <taxon>Sordariomycetidae</taxon>
        <taxon>Phyllachorales</taxon>
        <taxon>Phyllachoraceae</taxon>
        <taxon>Phyllachora</taxon>
    </lineage>
</organism>
<feature type="region of interest" description="Disordered" evidence="1">
    <location>
        <begin position="56"/>
        <end position="80"/>
    </location>
</feature>